<dbReference type="AlphaFoldDB" id="A0A841P0K1"/>
<organism evidence="1 2">
    <name type="scientific">Mesorhizobium sangaii</name>
    <dbReference type="NCBI Taxonomy" id="505389"/>
    <lineage>
        <taxon>Bacteria</taxon>
        <taxon>Pseudomonadati</taxon>
        <taxon>Pseudomonadota</taxon>
        <taxon>Alphaproteobacteria</taxon>
        <taxon>Hyphomicrobiales</taxon>
        <taxon>Phyllobacteriaceae</taxon>
        <taxon>Mesorhizobium</taxon>
    </lineage>
</organism>
<dbReference type="RefSeq" id="WP_184871740.1">
    <property type="nucleotide sequence ID" value="NZ_JACHEF010000001.1"/>
</dbReference>
<gene>
    <name evidence="1" type="ORF">HNQ71_001360</name>
</gene>
<dbReference type="EMBL" id="JACHEF010000001">
    <property type="protein sequence ID" value="MBB6408716.1"/>
    <property type="molecule type" value="Genomic_DNA"/>
</dbReference>
<protein>
    <submittedName>
        <fullName evidence="1">Uncharacterized protein</fullName>
    </submittedName>
</protein>
<accession>A0A841P0K1</accession>
<sequence>MRSTHPVDDVENEELYRLIDGKNKDNTGTNFEASRFDIETRLSRWESYKPPNRN</sequence>
<evidence type="ECO:0000313" key="2">
    <source>
        <dbReference type="Proteomes" id="UP000556329"/>
    </source>
</evidence>
<reference evidence="1 2" key="1">
    <citation type="submission" date="2020-08" db="EMBL/GenBank/DDBJ databases">
        <title>Genomic Encyclopedia of Type Strains, Phase IV (KMG-IV): sequencing the most valuable type-strain genomes for metagenomic binning, comparative biology and taxonomic classification.</title>
        <authorList>
            <person name="Goeker M."/>
        </authorList>
    </citation>
    <scope>NUCLEOTIDE SEQUENCE [LARGE SCALE GENOMIC DNA]</scope>
    <source>
        <strain evidence="1 2">DSM 100039</strain>
    </source>
</reference>
<keyword evidence="2" id="KW-1185">Reference proteome</keyword>
<proteinExistence type="predicted"/>
<evidence type="ECO:0000313" key="1">
    <source>
        <dbReference type="EMBL" id="MBB6408716.1"/>
    </source>
</evidence>
<dbReference type="Proteomes" id="UP000556329">
    <property type="component" value="Unassembled WGS sequence"/>
</dbReference>
<name>A0A841P0K1_9HYPH</name>
<comment type="caution">
    <text evidence="1">The sequence shown here is derived from an EMBL/GenBank/DDBJ whole genome shotgun (WGS) entry which is preliminary data.</text>
</comment>